<evidence type="ECO:0000313" key="4">
    <source>
        <dbReference type="Proteomes" id="UP000246352"/>
    </source>
</evidence>
<dbReference type="EMBL" id="QGTR01000001">
    <property type="protein sequence ID" value="PWW03748.1"/>
    <property type="molecule type" value="Genomic_DNA"/>
</dbReference>
<feature type="signal peptide" evidence="2">
    <location>
        <begin position="1"/>
        <end position="20"/>
    </location>
</feature>
<feature type="compositionally biased region" description="Low complexity" evidence="1">
    <location>
        <begin position="42"/>
        <end position="55"/>
    </location>
</feature>
<evidence type="ECO:0000256" key="1">
    <source>
        <dbReference type="SAM" id="MobiDB-lite"/>
    </source>
</evidence>
<comment type="caution">
    <text evidence="3">The sequence shown here is derived from an EMBL/GenBank/DDBJ whole genome shotgun (WGS) entry which is preliminary data.</text>
</comment>
<proteinExistence type="predicted"/>
<dbReference type="AlphaFoldDB" id="A0A317PQH5"/>
<organism evidence="3 4">
    <name type="scientific">Hoeflea marina</name>
    <dbReference type="NCBI Taxonomy" id="274592"/>
    <lineage>
        <taxon>Bacteria</taxon>
        <taxon>Pseudomonadati</taxon>
        <taxon>Pseudomonadota</taxon>
        <taxon>Alphaproteobacteria</taxon>
        <taxon>Hyphomicrobiales</taxon>
        <taxon>Rhizobiaceae</taxon>
        <taxon>Hoeflea</taxon>
    </lineage>
</organism>
<dbReference type="PROSITE" id="PS51257">
    <property type="entry name" value="PROKAR_LIPOPROTEIN"/>
    <property type="match status" value="1"/>
</dbReference>
<accession>A0A317PQH5</accession>
<dbReference type="Proteomes" id="UP000246352">
    <property type="component" value="Unassembled WGS sequence"/>
</dbReference>
<feature type="region of interest" description="Disordered" evidence="1">
    <location>
        <begin position="42"/>
        <end position="69"/>
    </location>
</feature>
<evidence type="ECO:0008006" key="5">
    <source>
        <dbReference type="Google" id="ProtNLM"/>
    </source>
</evidence>
<protein>
    <recommendedName>
        <fullName evidence="5">Beta-barrel assembly complex subunit BamF</fullName>
    </recommendedName>
</protein>
<keyword evidence="2" id="KW-0732">Signal</keyword>
<evidence type="ECO:0000256" key="2">
    <source>
        <dbReference type="SAM" id="SignalP"/>
    </source>
</evidence>
<gene>
    <name evidence="3" type="ORF">DFR52_101434</name>
</gene>
<feature type="chain" id="PRO_5016258981" description="Beta-barrel assembly complex subunit BamF" evidence="2">
    <location>
        <begin position="21"/>
        <end position="156"/>
    </location>
</feature>
<evidence type="ECO:0000313" key="3">
    <source>
        <dbReference type="EMBL" id="PWW03748.1"/>
    </source>
</evidence>
<reference evidence="3 4" key="1">
    <citation type="submission" date="2018-05" db="EMBL/GenBank/DDBJ databases">
        <title>Genomic Encyclopedia of Type Strains, Phase IV (KMG-IV): sequencing the most valuable type-strain genomes for metagenomic binning, comparative biology and taxonomic classification.</title>
        <authorList>
            <person name="Goeker M."/>
        </authorList>
    </citation>
    <scope>NUCLEOTIDE SEQUENCE [LARGE SCALE GENOMIC DNA]</scope>
    <source>
        <strain evidence="3 4">DSM 16791</strain>
    </source>
</reference>
<sequence length="156" mass="16190">MTLICRASLVGLFCGVVMSAAGCQTASLEDAAPTRAQLAATAPADAGTAAVEPAPSAATRMGLPTVLPSARPIPETRDFVATGASRTGEFPRFEALQSANSQLSDAEKRAAEKQMADLLRARAGTPSAQMTYAERRAYLRKVAATHAAEAEAEIVK</sequence>
<keyword evidence="4" id="KW-1185">Reference proteome</keyword>
<name>A0A317PQH5_9HYPH</name>